<dbReference type="AlphaFoldDB" id="A0A1Y5TX61"/>
<evidence type="ECO:0000256" key="7">
    <source>
        <dbReference type="RuleBase" id="RU363032"/>
    </source>
</evidence>
<dbReference type="Pfam" id="PF00528">
    <property type="entry name" value="BPD_transp_1"/>
    <property type="match status" value="1"/>
</dbReference>
<dbReference type="Proteomes" id="UP000193900">
    <property type="component" value="Unassembled WGS sequence"/>
</dbReference>
<keyword evidence="10" id="KW-1185">Reference proteome</keyword>
<feature type="transmembrane region" description="Helical" evidence="7">
    <location>
        <begin position="60"/>
        <end position="81"/>
    </location>
</feature>
<dbReference type="GO" id="GO:0055085">
    <property type="term" value="P:transmembrane transport"/>
    <property type="evidence" value="ECO:0007669"/>
    <property type="project" value="InterPro"/>
</dbReference>
<dbReference type="PANTHER" id="PTHR30151:SF38">
    <property type="entry name" value="ALIPHATIC SULFONATES TRANSPORT PERMEASE PROTEIN SSUC-RELATED"/>
    <property type="match status" value="1"/>
</dbReference>
<keyword evidence="3" id="KW-1003">Cell membrane</keyword>
<dbReference type="Gene3D" id="1.10.3720.10">
    <property type="entry name" value="MetI-like"/>
    <property type="match status" value="1"/>
</dbReference>
<feature type="transmembrane region" description="Helical" evidence="7">
    <location>
        <begin position="210"/>
        <end position="232"/>
    </location>
</feature>
<evidence type="ECO:0000256" key="6">
    <source>
        <dbReference type="ARBA" id="ARBA00023136"/>
    </source>
</evidence>
<feature type="transmembrane region" description="Helical" evidence="7">
    <location>
        <begin position="7"/>
        <end position="28"/>
    </location>
</feature>
<dbReference type="EMBL" id="FWFZ01000036">
    <property type="protein sequence ID" value="SLN75553.1"/>
    <property type="molecule type" value="Genomic_DNA"/>
</dbReference>
<evidence type="ECO:0000256" key="1">
    <source>
        <dbReference type="ARBA" id="ARBA00004651"/>
    </source>
</evidence>
<organism evidence="9 10">
    <name type="scientific">Roseisalinus antarcticus</name>
    <dbReference type="NCBI Taxonomy" id="254357"/>
    <lineage>
        <taxon>Bacteria</taxon>
        <taxon>Pseudomonadati</taxon>
        <taxon>Pseudomonadota</taxon>
        <taxon>Alphaproteobacteria</taxon>
        <taxon>Rhodobacterales</taxon>
        <taxon>Roseobacteraceae</taxon>
        <taxon>Roseisalinus</taxon>
    </lineage>
</organism>
<reference evidence="9 10" key="1">
    <citation type="submission" date="2017-03" db="EMBL/GenBank/DDBJ databases">
        <authorList>
            <person name="Afonso C.L."/>
            <person name="Miller P.J."/>
            <person name="Scott M.A."/>
            <person name="Spackman E."/>
            <person name="Goraichik I."/>
            <person name="Dimitrov K.M."/>
            <person name="Suarez D.L."/>
            <person name="Swayne D.E."/>
        </authorList>
    </citation>
    <scope>NUCLEOTIDE SEQUENCE [LARGE SCALE GENOMIC DNA]</scope>
    <source>
        <strain evidence="9 10">CECT 7023</strain>
    </source>
</reference>
<dbReference type="SUPFAM" id="SSF161098">
    <property type="entry name" value="MetI-like"/>
    <property type="match status" value="1"/>
</dbReference>
<evidence type="ECO:0000256" key="4">
    <source>
        <dbReference type="ARBA" id="ARBA00022692"/>
    </source>
</evidence>
<dbReference type="OrthoDB" id="8443696at2"/>
<dbReference type="CDD" id="cd06261">
    <property type="entry name" value="TM_PBP2"/>
    <property type="match status" value="1"/>
</dbReference>
<keyword evidence="4 7" id="KW-0812">Transmembrane</keyword>
<keyword evidence="5 7" id="KW-1133">Transmembrane helix</keyword>
<keyword evidence="6 7" id="KW-0472">Membrane</keyword>
<dbReference type="GO" id="GO:0005886">
    <property type="term" value="C:plasma membrane"/>
    <property type="evidence" value="ECO:0007669"/>
    <property type="project" value="UniProtKB-SubCell"/>
</dbReference>
<dbReference type="PROSITE" id="PS50928">
    <property type="entry name" value="ABC_TM1"/>
    <property type="match status" value="1"/>
</dbReference>
<sequence>MERFKEYSAQIASLIIILLGWEISALIMDTRALPPASESFADLVQLIRTGDAFGPLGSTLFRTTCGFALGFVMGCSYGIAAVLSRTFDDLSKWLLQIAMFTPTLILIFLFLVIFGRTSFTVILLIGLVVLPVVGTYIRDSLRDFDEELDGMAASYKAPLRQRVFEMYLPFLIPSMLAAGRIGFTLSWKVGFLAEIFGFSNGLGWQIRTTYQIYDVAKLLAWLSLFILTLLVIEQMMRFAERRVVKW</sequence>
<comment type="similarity">
    <text evidence="7">Belongs to the binding-protein-dependent transport system permease family.</text>
</comment>
<protein>
    <submittedName>
        <fullName evidence="9">Putative aliphatic sulfonates transport permease protein SsuC</fullName>
    </submittedName>
</protein>
<evidence type="ECO:0000256" key="5">
    <source>
        <dbReference type="ARBA" id="ARBA00022989"/>
    </source>
</evidence>
<proteinExistence type="inferred from homology"/>
<dbReference type="RefSeq" id="WP_085880707.1">
    <property type="nucleotide sequence ID" value="NZ_FWFZ01000036.1"/>
</dbReference>
<evidence type="ECO:0000259" key="8">
    <source>
        <dbReference type="PROSITE" id="PS50928"/>
    </source>
</evidence>
<name>A0A1Y5TX61_9RHOB</name>
<dbReference type="InterPro" id="IPR000515">
    <property type="entry name" value="MetI-like"/>
</dbReference>
<feature type="domain" description="ABC transmembrane type-1" evidence="8">
    <location>
        <begin position="56"/>
        <end position="236"/>
    </location>
</feature>
<dbReference type="InterPro" id="IPR035906">
    <property type="entry name" value="MetI-like_sf"/>
</dbReference>
<evidence type="ECO:0000313" key="9">
    <source>
        <dbReference type="EMBL" id="SLN75553.1"/>
    </source>
</evidence>
<feature type="transmembrane region" description="Helical" evidence="7">
    <location>
        <begin position="93"/>
        <end position="113"/>
    </location>
</feature>
<gene>
    <name evidence="9" type="primary">ssuC_12</name>
    <name evidence="9" type="ORF">ROA7023_03986</name>
</gene>
<evidence type="ECO:0000313" key="10">
    <source>
        <dbReference type="Proteomes" id="UP000193900"/>
    </source>
</evidence>
<accession>A0A1Y5TX61</accession>
<keyword evidence="2 7" id="KW-0813">Transport</keyword>
<evidence type="ECO:0000256" key="2">
    <source>
        <dbReference type="ARBA" id="ARBA00022448"/>
    </source>
</evidence>
<dbReference type="PANTHER" id="PTHR30151">
    <property type="entry name" value="ALKANE SULFONATE ABC TRANSPORTER-RELATED, MEMBRANE SUBUNIT"/>
    <property type="match status" value="1"/>
</dbReference>
<evidence type="ECO:0000256" key="3">
    <source>
        <dbReference type="ARBA" id="ARBA00022475"/>
    </source>
</evidence>
<feature type="transmembrane region" description="Helical" evidence="7">
    <location>
        <begin position="119"/>
        <end position="137"/>
    </location>
</feature>
<feature type="transmembrane region" description="Helical" evidence="7">
    <location>
        <begin position="166"/>
        <end position="190"/>
    </location>
</feature>
<comment type="subcellular location">
    <subcellularLocation>
        <location evidence="1 7">Cell membrane</location>
        <topology evidence="1 7">Multi-pass membrane protein</topology>
    </subcellularLocation>
</comment>